<reference evidence="10" key="1">
    <citation type="submission" date="2025-08" db="UniProtKB">
        <authorList>
            <consortium name="Ensembl"/>
        </authorList>
    </citation>
    <scope>IDENTIFICATION</scope>
</reference>
<dbReference type="GO" id="GO:0006817">
    <property type="term" value="P:phosphate ion transport"/>
    <property type="evidence" value="ECO:0007669"/>
    <property type="project" value="TreeGrafter"/>
</dbReference>
<keyword evidence="4 7" id="KW-1133">Transmembrane helix</keyword>
<comment type="similarity">
    <text evidence="2">Belongs to the SYG1 (TC 2.A.94) family.</text>
</comment>
<dbReference type="PANTHER" id="PTHR10783">
    <property type="entry name" value="XENOTROPIC AND POLYTROPIC RETROVIRUS RECEPTOR 1-RELATED"/>
    <property type="match status" value="1"/>
</dbReference>
<organism evidence="10 11">
    <name type="scientific">Cyprinus carpio carpio</name>
    <dbReference type="NCBI Taxonomy" id="630221"/>
    <lineage>
        <taxon>Eukaryota</taxon>
        <taxon>Metazoa</taxon>
        <taxon>Chordata</taxon>
        <taxon>Craniata</taxon>
        <taxon>Vertebrata</taxon>
        <taxon>Euteleostomi</taxon>
        <taxon>Actinopterygii</taxon>
        <taxon>Neopterygii</taxon>
        <taxon>Teleostei</taxon>
        <taxon>Ostariophysi</taxon>
        <taxon>Cypriniformes</taxon>
        <taxon>Cyprinidae</taxon>
        <taxon>Cyprininae</taxon>
        <taxon>Cyprinus</taxon>
    </lineage>
</organism>
<dbReference type="Proteomes" id="UP001108240">
    <property type="component" value="Unplaced"/>
</dbReference>
<dbReference type="Pfam" id="PF03105">
    <property type="entry name" value="SPX"/>
    <property type="match status" value="2"/>
</dbReference>
<dbReference type="PROSITE" id="PS51380">
    <property type="entry name" value="EXS"/>
    <property type="match status" value="1"/>
</dbReference>
<feature type="domain" description="SPX" evidence="9">
    <location>
        <begin position="1"/>
        <end position="176"/>
    </location>
</feature>
<evidence type="ECO:0000313" key="11">
    <source>
        <dbReference type="Proteomes" id="UP001108240"/>
    </source>
</evidence>
<dbReference type="PROSITE" id="PS51382">
    <property type="entry name" value="SPX"/>
    <property type="match status" value="1"/>
</dbReference>
<dbReference type="GO" id="GO:0005794">
    <property type="term" value="C:Golgi apparatus"/>
    <property type="evidence" value="ECO:0007669"/>
    <property type="project" value="TreeGrafter"/>
</dbReference>
<dbReference type="Pfam" id="PF03124">
    <property type="entry name" value="EXS"/>
    <property type="match status" value="1"/>
</dbReference>
<evidence type="ECO:0000259" key="9">
    <source>
        <dbReference type="PROSITE" id="PS51382"/>
    </source>
</evidence>
<accession>A0A9J7ZGC2</accession>
<evidence type="ECO:0000256" key="3">
    <source>
        <dbReference type="ARBA" id="ARBA00022692"/>
    </source>
</evidence>
<dbReference type="PANTHER" id="PTHR10783:SF135">
    <property type="entry name" value="XENOTROPIC AND POLYTROPIC RETROVIRUS RECEPTOR 1 HOMOLOG"/>
    <property type="match status" value="1"/>
</dbReference>
<dbReference type="Ensembl" id="ENSCCRT00000124374.1">
    <property type="protein sequence ID" value="ENSCCRP00000128285.1"/>
    <property type="gene ID" value="ENSCCRG00000058067.1"/>
</dbReference>
<dbReference type="InterPro" id="IPR004331">
    <property type="entry name" value="SPX_dom"/>
</dbReference>
<evidence type="ECO:0000313" key="10">
    <source>
        <dbReference type="Ensembl" id="ENSCCRP00000128285.1"/>
    </source>
</evidence>
<feature type="coiled-coil region" evidence="6">
    <location>
        <begin position="70"/>
        <end position="97"/>
    </location>
</feature>
<sequence length="632" mass="73816">MKFTEHLSAHITPEWRKQYIQYEAFKEMLYSAQDQAPSVEVTDEDTVKRYYAKFEEKFFQTCEKELAKINTFYSEKLAEAQRRFATLQNELQSSLDAQRESSRATDLRRRRTVFHLSQQERCKHRNIKDLQLAFSEFYLSLILLQNYQNLNFTGFRKILKKHDKIFETARGADWRVAHVEVAPFYTCKKITQLISETEALVTTELEGGDRQKAMKRLRAPPLGAAQPAPAWTTFRVGLYCGVFVALTVTVIITGVVKLVSREEKNVWPLVRIYRGGFLLIEFLFLLGINTYGWRQAGVNHVLIFELNPRNNLSHQHLFEFRVVTAPFHRVGFADFWLADQLNSLVVVLMDLEYMICFYSMELNWFKSEGELLIKEGGGICNSYSYGVRAVIQCLPAWFRFVQCLRRYRDSKRAFPHLANAGKYSTTFFVVIFSALYKTHEKLQEGQVFFYLLIACKIVNSCYTLLWDLKMDWGLFDRNAGENTLLREEIVYPQKAYYYCAIIEDVILRFAWTIPLSLGIVTSFPNISDILATVLAPLEVFRRFVWNFFRLENEHLNNCGEFRAVRDISVAPLNADDQTLLEQMMDQEDGVRNRQGKKNWKRSYSMSLRRPLLSSQSKVRDTKVLIEDTDDDT</sequence>
<evidence type="ECO:0000256" key="2">
    <source>
        <dbReference type="ARBA" id="ARBA00009665"/>
    </source>
</evidence>
<feature type="domain" description="EXS" evidence="8">
    <location>
        <begin position="379"/>
        <end position="581"/>
    </location>
</feature>
<feature type="transmembrane region" description="Helical" evidence="7">
    <location>
        <begin position="272"/>
        <end position="293"/>
    </location>
</feature>
<name>A0A9J7ZGC2_CYPCA</name>
<evidence type="ECO:0000256" key="5">
    <source>
        <dbReference type="ARBA" id="ARBA00023136"/>
    </source>
</evidence>
<evidence type="ECO:0000256" key="6">
    <source>
        <dbReference type="SAM" id="Coils"/>
    </source>
</evidence>
<keyword evidence="6" id="KW-0175">Coiled coil</keyword>
<evidence type="ECO:0000259" key="8">
    <source>
        <dbReference type="PROSITE" id="PS51380"/>
    </source>
</evidence>
<keyword evidence="11" id="KW-1185">Reference proteome</keyword>
<feature type="transmembrane region" description="Helical" evidence="7">
    <location>
        <begin position="236"/>
        <end position="260"/>
    </location>
</feature>
<dbReference type="GO" id="GO:0005886">
    <property type="term" value="C:plasma membrane"/>
    <property type="evidence" value="ECO:0007669"/>
    <property type="project" value="TreeGrafter"/>
</dbReference>
<proteinExistence type="inferred from homology"/>
<reference evidence="10" key="2">
    <citation type="submission" date="2025-09" db="UniProtKB">
        <authorList>
            <consortium name="Ensembl"/>
        </authorList>
    </citation>
    <scope>IDENTIFICATION</scope>
</reference>
<dbReference type="GO" id="GO:0016036">
    <property type="term" value="P:cellular response to phosphate starvation"/>
    <property type="evidence" value="ECO:0007669"/>
    <property type="project" value="TreeGrafter"/>
</dbReference>
<dbReference type="GeneTree" id="ENSGT00500000044895"/>
<dbReference type="CDD" id="cd14477">
    <property type="entry name" value="SPX_XPR1_like"/>
    <property type="match status" value="1"/>
</dbReference>
<evidence type="ECO:0000256" key="7">
    <source>
        <dbReference type="SAM" id="Phobius"/>
    </source>
</evidence>
<evidence type="ECO:0000256" key="1">
    <source>
        <dbReference type="ARBA" id="ARBA00004141"/>
    </source>
</evidence>
<feature type="transmembrane region" description="Helical" evidence="7">
    <location>
        <begin position="414"/>
        <end position="436"/>
    </location>
</feature>
<dbReference type="InterPro" id="IPR004342">
    <property type="entry name" value="EXS_C"/>
</dbReference>
<protein>
    <recommendedName>
        <fullName evidence="12">Xenotropic and polytropic retrovirus receptor 1</fullName>
    </recommendedName>
</protein>
<keyword evidence="5 7" id="KW-0472">Membrane</keyword>
<dbReference type="GO" id="GO:0000822">
    <property type="term" value="F:inositol hexakisphosphate binding"/>
    <property type="evidence" value="ECO:0007669"/>
    <property type="project" value="TreeGrafter"/>
</dbReference>
<evidence type="ECO:0000256" key="4">
    <source>
        <dbReference type="ARBA" id="ARBA00022989"/>
    </source>
</evidence>
<comment type="subcellular location">
    <subcellularLocation>
        <location evidence="1">Membrane</location>
        <topology evidence="1">Multi-pass membrane protein</topology>
    </subcellularLocation>
</comment>
<evidence type="ECO:0008006" key="12">
    <source>
        <dbReference type="Google" id="ProtNLM"/>
    </source>
</evidence>
<keyword evidence="3 7" id="KW-0812">Transmembrane</keyword>
<dbReference type="AlphaFoldDB" id="A0A9J7ZGC2"/>
<feature type="transmembrane region" description="Helical" evidence="7">
    <location>
        <begin position="448"/>
        <end position="468"/>
    </location>
</feature>